<gene>
    <name evidence="2" type="ORF">Pan161_42100</name>
</gene>
<protein>
    <submittedName>
        <fullName evidence="2">Uncharacterized protein</fullName>
    </submittedName>
</protein>
<dbReference type="KEGG" id="gax:Pan161_42100"/>
<evidence type="ECO:0000256" key="1">
    <source>
        <dbReference type="SAM" id="Phobius"/>
    </source>
</evidence>
<reference evidence="2 3" key="1">
    <citation type="submission" date="2019-02" db="EMBL/GenBank/DDBJ databases">
        <title>Deep-cultivation of Planctomycetes and their phenomic and genomic characterization uncovers novel biology.</title>
        <authorList>
            <person name="Wiegand S."/>
            <person name="Jogler M."/>
            <person name="Boedeker C."/>
            <person name="Pinto D."/>
            <person name="Vollmers J."/>
            <person name="Rivas-Marin E."/>
            <person name="Kohn T."/>
            <person name="Peeters S.H."/>
            <person name="Heuer A."/>
            <person name="Rast P."/>
            <person name="Oberbeckmann S."/>
            <person name="Bunk B."/>
            <person name="Jeske O."/>
            <person name="Meyerdierks A."/>
            <person name="Storesund J.E."/>
            <person name="Kallscheuer N."/>
            <person name="Luecker S."/>
            <person name="Lage O.M."/>
            <person name="Pohl T."/>
            <person name="Merkel B.J."/>
            <person name="Hornburger P."/>
            <person name="Mueller R.-W."/>
            <person name="Bruemmer F."/>
            <person name="Labrenz M."/>
            <person name="Spormann A.M."/>
            <person name="Op den Camp H."/>
            <person name="Overmann J."/>
            <person name="Amann R."/>
            <person name="Jetten M.S.M."/>
            <person name="Mascher T."/>
            <person name="Medema M.H."/>
            <person name="Devos D.P."/>
            <person name="Kaster A.-K."/>
            <person name="Ovreas L."/>
            <person name="Rohde M."/>
            <person name="Galperin M.Y."/>
            <person name="Jogler C."/>
        </authorList>
    </citation>
    <scope>NUCLEOTIDE SEQUENCE [LARGE SCALE GENOMIC DNA]</scope>
    <source>
        <strain evidence="2 3">Pan161</strain>
    </source>
</reference>
<organism evidence="2 3">
    <name type="scientific">Gimesia algae</name>
    <dbReference type="NCBI Taxonomy" id="2527971"/>
    <lineage>
        <taxon>Bacteria</taxon>
        <taxon>Pseudomonadati</taxon>
        <taxon>Planctomycetota</taxon>
        <taxon>Planctomycetia</taxon>
        <taxon>Planctomycetales</taxon>
        <taxon>Planctomycetaceae</taxon>
        <taxon>Gimesia</taxon>
    </lineage>
</organism>
<keyword evidence="1" id="KW-0812">Transmembrane</keyword>
<evidence type="ECO:0000313" key="3">
    <source>
        <dbReference type="Proteomes" id="UP000316855"/>
    </source>
</evidence>
<keyword evidence="1" id="KW-0472">Membrane</keyword>
<sequence length="58" mass="6605">MVSFILRPGQIVKPAFPRLQNGIWPGPKEIFLIDLLFLSHAISFNVCWHFGAKQAIQL</sequence>
<keyword evidence="3" id="KW-1185">Reference proteome</keyword>
<dbReference type="AlphaFoldDB" id="A0A517VHV0"/>
<proteinExistence type="predicted"/>
<dbReference type="Proteomes" id="UP000316855">
    <property type="component" value="Chromosome"/>
</dbReference>
<feature type="transmembrane region" description="Helical" evidence="1">
    <location>
        <begin position="30"/>
        <end position="51"/>
    </location>
</feature>
<accession>A0A517VHV0</accession>
<keyword evidence="1" id="KW-1133">Transmembrane helix</keyword>
<evidence type="ECO:0000313" key="2">
    <source>
        <dbReference type="EMBL" id="QDT92542.1"/>
    </source>
</evidence>
<name>A0A517VHV0_9PLAN</name>
<dbReference type="EMBL" id="CP036343">
    <property type="protein sequence ID" value="QDT92542.1"/>
    <property type="molecule type" value="Genomic_DNA"/>
</dbReference>